<dbReference type="Proteomes" id="UP000694383">
    <property type="component" value="Unplaced"/>
</dbReference>
<dbReference type="PANTHER" id="PTHR13387">
    <property type="entry name" value="PROTEIN HGH1 HOMOLOG"/>
    <property type="match status" value="1"/>
</dbReference>
<evidence type="ECO:0000313" key="2">
    <source>
        <dbReference type="Ensembl" id="ENSOSIP00000039222.1"/>
    </source>
</evidence>
<dbReference type="AlphaFoldDB" id="A0A8C7Z6X5"/>
<sequence length="99" mass="11558">MLLEALLLLTATRAGRKALRDKKVYPIAREFHLWEKDVHVSAACEKLVQVLIGDEPEPGMENLMEVEIPEDVEKKLKELDAQEREELQKEEKRRCEEEC</sequence>
<dbReference type="GeneTree" id="ENSGT00390000016546"/>
<keyword evidence="3" id="KW-1185">Reference proteome</keyword>
<evidence type="ECO:0000313" key="3">
    <source>
        <dbReference type="Proteomes" id="UP000694383"/>
    </source>
</evidence>
<accession>A0A8C7Z6X5</accession>
<dbReference type="Ensembl" id="ENSOSIT00000041336.1">
    <property type="protein sequence ID" value="ENSOSIP00000039222.1"/>
    <property type="gene ID" value="ENSOSIG00000019267.1"/>
</dbReference>
<dbReference type="InterPro" id="IPR007206">
    <property type="entry name" value="Protein_HGH1_C"/>
</dbReference>
<protein>
    <recommendedName>
        <fullName evidence="1">Protein HGH1 C-terminal domain-containing protein</fullName>
    </recommendedName>
</protein>
<dbReference type="InterPro" id="IPR039717">
    <property type="entry name" value="Hgh1"/>
</dbReference>
<reference evidence="2" key="2">
    <citation type="submission" date="2025-09" db="UniProtKB">
        <authorList>
            <consortium name="Ensembl"/>
        </authorList>
    </citation>
    <scope>IDENTIFICATION</scope>
</reference>
<dbReference type="Pfam" id="PF04064">
    <property type="entry name" value="DUF384"/>
    <property type="match status" value="1"/>
</dbReference>
<feature type="domain" description="Protein HGH1 C-terminal" evidence="1">
    <location>
        <begin position="5"/>
        <end position="58"/>
    </location>
</feature>
<evidence type="ECO:0000259" key="1">
    <source>
        <dbReference type="Pfam" id="PF04064"/>
    </source>
</evidence>
<organism evidence="2 3">
    <name type="scientific">Oryzias sinensis</name>
    <name type="common">Chinese medaka</name>
    <dbReference type="NCBI Taxonomy" id="183150"/>
    <lineage>
        <taxon>Eukaryota</taxon>
        <taxon>Metazoa</taxon>
        <taxon>Chordata</taxon>
        <taxon>Craniata</taxon>
        <taxon>Vertebrata</taxon>
        <taxon>Euteleostomi</taxon>
        <taxon>Actinopterygii</taxon>
        <taxon>Neopterygii</taxon>
        <taxon>Teleostei</taxon>
        <taxon>Neoteleostei</taxon>
        <taxon>Acanthomorphata</taxon>
        <taxon>Ovalentaria</taxon>
        <taxon>Atherinomorphae</taxon>
        <taxon>Beloniformes</taxon>
        <taxon>Adrianichthyidae</taxon>
        <taxon>Oryziinae</taxon>
        <taxon>Oryzias</taxon>
    </lineage>
</organism>
<name>A0A8C7Z6X5_9TELE</name>
<proteinExistence type="predicted"/>
<dbReference type="PANTHER" id="PTHR13387:SF9">
    <property type="entry name" value="PROTEIN HGH1 HOMOLOG"/>
    <property type="match status" value="1"/>
</dbReference>
<reference evidence="2" key="1">
    <citation type="submission" date="2025-08" db="UniProtKB">
        <authorList>
            <consortium name="Ensembl"/>
        </authorList>
    </citation>
    <scope>IDENTIFICATION</scope>
</reference>